<feature type="chain" id="PRO_5042892400" description="Secreted protein" evidence="2">
    <location>
        <begin position="21"/>
        <end position="69"/>
    </location>
</feature>
<name>A0AAN9GQQ9_9CAEN</name>
<gene>
    <name evidence="3" type="ORF">V1264_001293</name>
</gene>
<feature type="signal peptide" evidence="2">
    <location>
        <begin position="1"/>
        <end position="20"/>
    </location>
</feature>
<evidence type="ECO:0000256" key="2">
    <source>
        <dbReference type="SAM" id="SignalP"/>
    </source>
</evidence>
<keyword evidence="2" id="KW-0732">Signal</keyword>
<sequence>MIKLLTVLIVASCLLMMTSSVTCPYPPEHGDGESPTGRRREAVHVRSSVVTTSNLGNNDMENAGQGPRP</sequence>
<organism evidence="3 4">
    <name type="scientific">Littorina saxatilis</name>
    <dbReference type="NCBI Taxonomy" id="31220"/>
    <lineage>
        <taxon>Eukaryota</taxon>
        <taxon>Metazoa</taxon>
        <taxon>Spiralia</taxon>
        <taxon>Lophotrochozoa</taxon>
        <taxon>Mollusca</taxon>
        <taxon>Gastropoda</taxon>
        <taxon>Caenogastropoda</taxon>
        <taxon>Littorinimorpha</taxon>
        <taxon>Littorinoidea</taxon>
        <taxon>Littorinidae</taxon>
        <taxon>Littorina</taxon>
    </lineage>
</organism>
<dbReference type="AlphaFoldDB" id="A0AAN9GQQ9"/>
<dbReference type="Proteomes" id="UP001374579">
    <property type="component" value="Unassembled WGS sequence"/>
</dbReference>
<reference evidence="3 4" key="1">
    <citation type="submission" date="2024-02" db="EMBL/GenBank/DDBJ databases">
        <title>Chromosome-scale genome assembly of the rough periwinkle Littorina saxatilis.</title>
        <authorList>
            <person name="De Jode A."/>
            <person name="Faria R."/>
            <person name="Formenti G."/>
            <person name="Sims Y."/>
            <person name="Smith T.P."/>
            <person name="Tracey A."/>
            <person name="Wood J.M.D."/>
            <person name="Zagrodzka Z.B."/>
            <person name="Johannesson K."/>
            <person name="Butlin R.K."/>
            <person name="Leder E.H."/>
        </authorList>
    </citation>
    <scope>NUCLEOTIDE SEQUENCE [LARGE SCALE GENOMIC DNA]</scope>
    <source>
        <strain evidence="3">Snail1</strain>
        <tissue evidence="3">Muscle</tissue>
    </source>
</reference>
<feature type="compositionally biased region" description="Polar residues" evidence="1">
    <location>
        <begin position="48"/>
        <end position="60"/>
    </location>
</feature>
<evidence type="ECO:0000313" key="4">
    <source>
        <dbReference type="Proteomes" id="UP001374579"/>
    </source>
</evidence>
<keyword evidence="4" id="KW-1185">Reference proteome</keyword>
<evidence type="ECO:0000256" key="1">
    <source>
        <dbReference type="SAM" id="MobiDB-lite"/>
    </source>
</evidence>
<evidence type="ECO:0000313" key="3">
    <source>
        <dbReference type="EMBL" id="KAK7115430.1"/>
    </source>
</evidence>
<accession>A0AAN9GQQ9</accession>
<dbReference type="EMBL" id="JBAMIC010000001">
    <property type="protein sequence ID" value="KAK7115430.1"/>
    <property type="molecule type" value="Genomic_DNA"/>
</dbReference>
<feature type="compositionally biased region" description="Basic and acidic residues" evidence="1">
    <location>
        <begin position="28"/>
        <end position="44"/>
    </location>
</feature>
<feature type="region of interest" description="Disordered" evidence="1">
    <location>
        <begin position="24"/>
        <end position="69"/>
    </location>
</feature>
<protein>
    <recommendedName>
        <fullName evidence="5">Secreted protein</fullName>
    </recommendedName>
</protein>
<comment type="caution">
    <text evidence="3">The sequence shown here is derived from an EMBL/GenBank/DDBJ whole genome shotgun (WGS) entry which is preliminary data.</text>
</comment>
<evidence type="ECO:0008006" key="5">
    <source>
        <dbReference type="Google" id="ProtNLM"/>
    </source>
</evidence>
<proteinExistence type="predicted"/>